<sequence length="243" mass="26629">MSVLLLRFSGPLQSWGDSSRFVRRDTRQEPTKSGVVGMLASALGRSREDDLSDLVALEFGVRVDQSGSVLCDFQTERPSDGGKAMPLSYRYYLSDAKFLVALGGDEALLEELERAISAPVWPLFLGRRSCPPDEPVCLGLSEDYSGVRDALRRHPWIAADWYRERSGRVELEALCDAGEGEAGFEQPDLPVSFGYACRRYASRRIVRFRVPIDSLPGAEPAIAASPQASGAILPGGHDPMGFF</sequence>
<accession>A0A6N7X9T1</accession>
<gene>
    <name evidence="2" type="primary">cas5e</name>
    <name evidence="2" type="ORF">FYJ68_04105</name>
</gene>
<dbReference type="GO" id="GO:0051607">
    <property type="term" value="P:defense response to virus"/>
    <property type="evidence" value="ECO:0007669"/>
    <property type="project" value="UniProtKB-KW"/>
</dbReference>
<protein>
    <submittedName>
        <fullName evidence="2">Type I-E CRISPR-associated protein Cas5/CasD</fullName>
    </submittedName>
</protein>
<dbReference type="RefSeq" id="WP_154434223.1">
    <property type="nucleotide sequence ID" value="NZ_VUNC01000002.1"/>
</dbReference>
<dbReference type="InterPro" id="IPR021124">
    <property type="entry name" value="CRISPR-assoc_prot_Cas5"/>
</dbReference>
<evidence type="ECO:0000313" key="3">
    <source>
        <dbReference type="Proteomes" id="UP000469325"/>
    </source>
</evidence>
<dbReference type="NCBIfam" id="TIGR02593">
    <property type="entry name" value="CRISPR_cas5"/>
    <property type="match status" value="1"/>
</dbReference>
<dbReference type="InterPro" id="IPR013422">
    <property type="entry name" value="CRISPR-assoc_prot_Cas5_N"/>
</dbReference>
<name>A0A6N7X9T1_9ACTN</name>
<keyword evidence="1" id="KW-0051">Antiviral defense</keyword>
<dbReference type="AlphaFoldDB" id="A0A6N7X9T1"/>
<evidence type="ECO:0000313" key="2">
    <source>
        <dbReference type="EMBL" id="MST72292.1"/>
    </source>
</evidence>
<dbReference type="InterPro" id="IPR010147">
    <property type="entry name" value="CRISPR-assoc_prot_CasD"/>
</dbReference>
<keyword evidence="3" id="KW-1185">Reference proteome</keyword>
<dbReference type="GO" id="GO:0003723">
    <property type="term" value="F:RNA binding"/>
    <property type="evidence" value="ECO:0007669"/>
    <property type="project" value="InterPro"/>
</dbReference>
<dbReference type="EMBL" id="VUNC01000002">
    <property type="protein sequence ID" value="MST72292.1"/>
    <property type="molecule type" value="Genomic_DNA"/>
</dbReference>
<organism evidence="2 3">
    <name type="scientific">Olsenella porci</name>
    <dbReference type="NCBI Taxonomy" id="2652279"/>
    <lineage>
        <taxon>Bacteria</taxon>
        <taxon>Bacillati</taxon>
        <taxon>Actinomycetota</taxon>
        <taxon>Coriobacteriia</taxon>
        <taxon>Coriobacteriales</taxon>
        <taxon>Atopobiaceae</taxon>
        <taxon>Olsenella</taxon>
    </lineage>
</organism>
<comment type="caution">
    <text evidence="2">The sequence shown here is derived from an EMBL/GenBank/DDBJ whole genome shotgun (WGS) entry which is preliminary data.</text>
</comment>
<dbReference type="Gene3D" id="3.30.70.2660">
    <property type="match status" value="1"/>
</dbReference>
<dbReference type="GO" id="GO:0043571">
    <property type="term" value="P:maintenance of CRISPR repeat elements"/>
    <property type="evidence" value="ECO:0007669"/>
    <property type="project" value="InterPro"/>
</dbReference>
<dbReference type="Pfam" id="PF09704">
    <property type="entry name" value="Cas_Cas5d"/>
    <property type="match status" value="1"/>
</dbReference>
<dbReference type="Proteomes" id="UP000469325">
    <property type="component" value="Unassembled WGS sequence"/>
</dbReference>
<evidence type="ECO:0000256" key="1">
    <source>
        <dbReference type="ARBA" id="ARBA00023118"/>
    </source>
</evidence>
<proteinExistence type="predicted"/>
<reference evidence="2 3" key="1">
    <citation type="submission" date="2019-08" db="EMBL/GenBank/DDBJ databases">
        <title>In-depth cultivation of the pig gut microbiome towards novel bacterial diversity and tailored functional studies.</title>
        <authorList>
            <person name="Wylensek D."/>
            <person name="Hitch T.C.A."/>
            <person name="Clavel T."/>
        </authorList>
    </citation>
    <scope>NUCLEOTIDE SEQUENCE [LARGE SCALE GENOMIC DNA]</scope>
    <source>
        <strain evidence="2 3">CA-Schmier-601-WT-1</strain>
    </source>
</reference>
<dbReference type="CDD" id="cd09645">
    <property type="entry name" value="Cas5_I-E"/>
    <property type="match status" value="1"/>
</dbReference>
<dbReference type="NCBIfam" id="TIGR01868">
    <property type="entry name" value="casD_Cas5e"/>
    <property type="match status" value="1"/>
</dbReference>